<dbReference type="InterPro" id="IPR005625">
    <property type="entry name" value="PepSY-ass_TM"/>
</dbReference>
<dbReference type="PANTHER" id="PTHR34219:SF3">
    <property type="entry name" value="BLL7967 PROTEIN"/>
    <property type="match status" value="1"/>
</dbReference>
<feature type="transmembrane region" description="Helical" evidence="1">
    <location>
        <begin position="338"/>
        <end position="359"/>
    </location>
</feature>
<proteinExistence type="predicted"/>
<evidence type="ECO:0000256" key="1">
    <source>
        <dbReference type="SAM" id="Phobius"/>
    </source>
</evidence>
<organism evidence="2 3">
    <name type="scientific">Steroidobacter gossypii</name>
    <dbReference type="NCBI Taxonomy" id="2805490"/>
    <lineage>
        <taxon>Bacteria</taxon>
        <taxon>Pseudomonadati</taxon>
        <taxon>Pseudomonadota</taxon>
        <taxon>Gammaproteobacteria</taxon>
        <taxon>Steroidobacterales</taxon>
        <taxon>Steroidobacteraceae</taxon>
        <taxon>Steroidobacter</taxon>
    </lineage>
</organism>
<feature type="transmembrane region" description="Helical" evidence="1">
    <location>
        <begin position="147"/>
        <end position="171"/>
    </location>
</feature>
<evidence type="ECO:0000313" key="2">
    <source>
        <dbReference type="EMBL" id="MBM0104722.1"/>
    </source>
</evidence>
<dbReference type="EMBL" id="JAEVLS010000002">
    <property type="protein sequence ID" value="MBM0104722.1"/>
    <property type="molecule type" value="Genomic_DNA"/>
</dbReference>
<feature type="transmembrane region" description="Helical" evidence="1">
    <location>
        <begin position="16"/>
        <end position="38"/>
    </location>
</feature>
<dbReference type="Pfam" id="PF03929">
    <property type="entry name" value="PepSY_TM"/>
    <property type="match status" value="1"/>
</dbReference>
<comment type="caution">
    <text evidence="2">The sequence shown here is derived from an EMBL/GenBank/DDBJ whole genome shotgun (WGS) entry which is preliminary data.</text>
</comment>
<keyword evidence="1" id="KW-0812">Transmembrane</keyword>
<accession>A0ABS1WUS8</accession>
<keyword evidence="1" id="KW-0472">Membrane</keyword>
<feature type="transmembrane region" description="Helical" evidence="1">
    <location>
        <begin position="192"/>
        <end position="213"/>
    </location>
</feature>
<reference evidence="2 3" key="1">
    <citation type="journal article" date="2021" name="Int. J. Syst. Evol. Microbiol.">
        <title>Steroidobacter gossypii sp. nov., isolated from soil of cotton cropping field.</title>
        <authorList>
            <person name="Huang R."/>
            <person name="Yang S."/>
            <person name="Zhen C."/>
            <person name="Liu W."/>
        </authorList>
    </citation>
    <scope>NUCLEOTIDE SEQUENCE [LARGE SCALE GENOMIC DNA]</scope>
    <source>
        <strain evidence="2 3">S1-65</strain>
    </source>
</reference>
<dbReference type="Proteomes" id="UP000661077">
    <property type="component" value="Unassembled WGS sequence"/>
</dbReference>
<protein>
    <submittedName>
        <fullName evidence="2">PepSY domain-containing protein</fullName>
    </submittedName>
</protein>
<keyword evidence="3" id="KW-1185">Reference proteome</keyword>
<name>A0ABS1WUS8_9GAMM</name>
<gene>
    <name evidence="2" type="ORF">JM946_08185</name>
</gene>
<evidence type="ECO:0000313" key="3">
    <source>
        <dbReference type="Proteomes" id="UP000661077"/>
    </source>
</evidence>
<keyword evidence="1" id="KW-1133">Transmembrane helix</keyword>
<dbReference type="PANTHER" id="PTHR34219">
    <property type="entry name" value="IRON-REGULATED INNER MEMBRANE PROTEIN-RELATED"/>
    <property type="match status" value="1"/>
</dbReference>
<sequence length="380" mass="42283">MLSATAIRRWYWVHKWTSLVSTLFLLMLCITGLPLIFYHEIDHATGYSIEPPEMPGVTTRVSIDEIVADARARRPDDVVTYLFRDADEPEAWFLSMAETPSSPESSAFYMYDARTGDFLHEYPLNQGFMNFMFRLHYDMFTGLPGTLFLGFMGLLLAASLVSGTVVYGPFMRKLPFGSVRHERSSRIKWLDLHNLLGIATLMWLMVVGVTGVINTLAVPILGLWQQNEVTDMTAKYKGQPPLTQFSSADQAVATARATVPDADLSFMAFPGTDYATPHHYIAFMHGSTPLTSKLLTPVLIDASTGAMIDSRSMPWYVKALLVSQPLHFGDYGGMVLKILWALLDILAIVVLGSGVYLWLKKRNVPVEARLGMLAPEGATS</sequence>